<reference evidence="10" key="1">
    <citation type="submission" date="2023-07" db="EMBL/GenBank/DDBJ databases">
        <title>Evaluation of the beneficial properties of pineapple isolates.</title>
        <authorList>
            <person name="Adefiranye O."/>
        </authorList>
    </citation>
    <scope>NUCLEOTIDE SEQUENCE</scope>
    <source>
        <strain evidence="10">PAPLE_T1</strain>
    </source>
</reference>
<dbReference type="InterPro" id="IPR023660">
    <property type="entry name" value="Arg_Kinase"/>
</dbReference>
<feature type="binding site" evidence="6">
    <location>
        <begin position="176"/>
        <end position="180"/>
    </location>
    <ligand>
        <name>ATP</name>
        <dbReference type="ChEBI" id="CHEBI:30616"/>
    </ligand>
</feature>
<dbReference type="AlphaFoldDB" id="A0AAW7MEP8"/>
<dbReference type="RefSeq" id="WP_263641481.1">
    <property type="nucleotide sequence ID" value="NZ_CAKZJA010000012.1"/>
</dbReference>
<name>A0AAW7MEP8_9STAP</name>
<feature type="binding site" evidence="5 6">
    <location>
        <position position="92"/>
    </location>
    <ligand>
        <name>ATP</name>
        <dbReference type="ChEBI" id="CHEBI:30616"/>
    </ligand>
</feature>
<feature type="compositionally biased region" description="Basic and acidic residues" evidence="8">
    <location>
        <begin position="1"/>
        <end position="18"/>
    </location>
</feature>
<feature type="binding site" evidence="5 6">
    <location>
        <begin position="34"/>
        <end position="38"/>
    </location>
    <ligand>
        <name>ATP</name>
        <dbReference type="ChEBI" id="CHEBI:30616"/>
    </ligand>
</feature>
<dbReference type="PANTHER" id="PTHR11547:SF38">
    <property type="entry name" value="ARGININE KINASE 1-RELATED"/>
    <property type="match status" value="1"/>
</dbReference>
<evidence type="ECO:0000256" key="6">
    <source>
        <dbReference type="PROSITE-ProRule" id="PRU00843"/>
    </source>
</evidence>
<comment type="function">
    <text evidence="5">Catalyzes the specific phosphorylation of arginine residues in proteins.</text>
</comment>
<comment type="catalytic activity">
    <reaction evidence="5">
        <text>L-arginyl-[protein] + ATP = N(omega)-phospho-L-arginyl-[protein] + ADP + H(+)</text>
        <dbReference type="Rhea" id="RHEA:43384"/>
        <dbReference type="Rhea" id="RHEA-COMP:10532"/>
        <dbReference type="Rhea" id="RHEA-COMP:10533"/>
        <dbReference type="ChEBI" id="CHEBI:15378"/>
        <dbReference type="ChEBI" id="CHEBI:29965"/>
        <dbReference type="ChEBI" id="CHEBI:30616"/>
        <dbReference type="ChEBI" id="CHEBI:83226"/>
        <dbReference type="ChEBI" id="CHEBI:456216"/>
        <dbReference type="EC" id="2.7.14.1"/>
    </reaction>
</comment>
<evidence type="ECO:0000256" key="3">
    <source>
        <dbReference type="ARBA" id="ARBA00022777"/>
    </source>
</evidence>
<dbReference type="Proteomes" id="UP001171687">
    <property type="component" value="Unassembled WGS sequence"/>
</dbReference>
<dbReference type="GO" id="GO:0005615">
    <property type="term" value="C:extracellular space"/>
    <property type="evidence" value="ECO:0007669"/>
    <property type="project" value="TreeGrafter"/>
</dbReference>
<dbReference type="InterPro" id="IPR014746">
    <property type="entry name" value="Gln_synth/guanido_kin_cat_dom"/>
</dbReference>
<dbReference type="GO" id="GO:0046314">
    <property type="term" value="P:phosphocreatine biosynthetic process"/>
    <property type="evidence" value="ECO:0007669"/>
    <property type="project" value="InterPro"/>
</dbReference>
<evidence type="ECO:0000313" key="10">
    <source>
        <dbReference type="EMBL" id="MDN4533754.1"/>
    </source>
</evidence>
<evidence type="ECO:0000259" key="9">
    <source>
        <dbReference type="PROSITE" id="PS51510"/>
    </source>
</evidence>
<comment type="caution">
    <text evidence="5">Lacks conserved residue(s) required for the propagation of feature annotation.</text>
</comment>
<dbReference type="GO" id="GO:0004111">
    <property type="term" value="F:creatine kinase activity"/>
    <property type="evidence" value="ECO:0007669"/>
    <property type="project" value="InterPro"/>
</dbReference>
<keyword evidence="3 5" id="KW-0418">Kinase</keyword>
<evidence type="ECO:0000256" key="7">
    <source>
        <dbReference type="RuleBase" id="RU000505"/>
    </source>
</evidence>
<dbReference type="CDD" id="cd07930">
    <property type="entry name" value="bacterial_phosphagen_kinase"/>
    <property type="match status" value="1"/>
</dbReference>
<dbReference type="Gene3D" id="3.30.590.10">
    <property type="entry name" value="Glutamine synthetase/guanido kinase, catalytic domain"/>
    <property type="match status" value="1"/>
</dbReference>
<accession>A0AAW7MEP8</accession>
<proteinExistence type="inferred from homology"/>
<evidence type="ECO:0000256" key="1">
    <source>
        <dbReference type="ARBA" id="ARBA00022679"/>
    </source>
</evidence>
<dbReference type="EMBL" id="JAUHQC010000011">
    <property type="protein sequence ID" value="MDN4533754.1"/>
    <property type="molecule type" value="Genomic_DNA"/>
</dbReference>
<dbReference type="SUPFAM" id="SSF55931">
    <property type="entry name" value="Glutamine synthetase/guanido kinase"/>
    <property type="match status" value="1"/>
</dbReference>
<dbReference type="EC" id="2.7.14.1" evidence="5"/>
<keyword evidence="4 5" id="KW-0067">ATP-binding</keyword>
<feature type="binding site" evidence="5 6">
    <location>
        <begin position="207"/>
        <end position="212"/>
    </location>
    <ligand>
        <name>ATP</name>
        <dbReference type="ChEBI" id="CHEBI:30616"/>
    </ligand>
</feature>
<evidence type="ECO:0000256" key="8">
    <source>
        <dbReference type="SAM" id="MobiDB-lite"/>
    </source>
</evidence>
<dbReference type="PROSITE" id="PS00112">
    <property type="entry name" value="PHOSPHAGEN_KINASE"/>
    <property type="match status" value="1"/>
</dbReference>
<dbReference type="NCBIfam" id="NF002193">
    <property type="entry name" value="PRK01059.1-3"/>
    <property type="match status" value="1"/>
</dbReference>
<organism evidence="10 11">
    <name type="scientific">Staphylococcus auricularis</name>
    <dbReference type="NCBI Taxonomy" id="29379"/>
    <lineage>
        <taxon>Bacteria</taxon>
        <taxon>Bacillati</taxon>
        <taxon>Bacillota</taxon>
        <taxon>Bacilli</taxon>
        <taxon>Bacillales</taxon>
        <taxon>Staphylococcaceae</taxon>
        <taxon>Staphylococcus</taxon>
    </lineage>
</organism>
<dbReference type="HAMAP" id="MF_00602">
    <property type="entry name" value="Prot_Arg_kinase"/>
    <property type="match status" value="1"/>
</dbReference>
<protein>
    <recommendedName>
        <fullName evidence="5">Protein-arginine kinase</fullName>
        <ecNumber evidence="5">2.7.14.1</ecNumber>
    </recommendedName>
</protein>
<dbReference type="GO" id="GO:0005524">
    <property type="term" value="F:ATP binding"/>
    <property type="evidence" value="ECO:0007669"/>
    <property type="project" value="UniProtKB-UniRule"/>
</dbReference>
<keyword evidence="1 5" id="KW-0808">Transferase</keyword>
<evidence type="ECO:0000256" key="4">
    <source>
        <dbReference type="ARBA" id="ARBA00022840"/>
    </source>
</evidence>
<dbReference type="InterPro" id="IPR022415">
    <property type="entry name" value="ATP-guanido_PTrfase_AS"/>
</dbReference>
<evidence type="ECO:0000313" key="11">
    <source>
        <dbReference type="Proteomes" id="UP001171687"/>
    </source>
</evidence>
<dbReference type="InterPro" id="IPR022414">
    <property type="entry name" value="ATP-guanido_PTrfase_cat"/>
</dbReference>
<dbReference type="PROSITE" id="PS51510">
    <property type="entry name" value="PHOSPHAGEN_KINASE_C"/>
    <property type="match status" value="1"/>
</dbReference>
<dbReference type="InterPro" id="IPR000749">
    <property type="entry name" value="ATP-guanido_PTrfase"/>
</dbReference>
<comment type="caution">
    <text evidence="10">The sequence shown here is derived from an EMBL/GenBank/DDBJ whole genome shotgun (WGS) entry which is preliminary data.</text>
</comment>
<feature type="domain" description="Phosphagen kinase C-terminal" evidence="9">
    <location>
        <begin position="31"/>
        <end position="254"/>
    </location>
</feature>
<gene>
    <name evidence="5" type="primary">mcsB</name>
    <name evidence="10" type="ORF">QYH67_09305</name>
</gene>
<dbReference type="GO" id="GO:1990424">
    <property type="term" value="F:protein arginine kinase activity"/>
    <property type="evidence" value="ECO:0007669"/>
    <property type="project" value="UniProtKB-EC"/>
</dbReference>
<evidence type="ECO:0000256" key="5">
    <source>
        <dbReference type="HAMAP-Rule" id="MF_00602"/>
    </source>
</evidence>
<evidence type="ECO:0000256" key="2">
    <source>
        <dbReference type="ARBA" id="ARBA00022741"/>
    </source>
</evidence>
<dbReference type="PANTHER" id="PTHR11547">
    <property type="entry name" value="ARGININE OR CREATINE KINASE"/>
    <property type="match status" value="1"/>
</dbReference>
<comment type="similarity">
    <text evidence="5 6 7">Belongs to the ATP:guanido phosphotransferase family.</text>
</comment>
<dbReference type="Pfam" id="PF00217">
    <property type="entry name" value="ATP-gua_Ptrans"/>
    <property type="match status" value="1"/>
</dbReference>
<feature type="binding site" evidence="5 6">
    <location>
        <position position="125"/>
    </location>
    <ligand>
        <name>ATP</name>
        <dbReference type="ChEBI" id="CHEBI:30616"/>
    </ligand>
</feature>
<keyword evidence="2 5" id="KW-0547">Nucleotide-binding</keyword>
<sequence>MKAESEGKQDANEHDHTDMNSWMYEETESPVVISSRIRLARNLQNHVHPLMFPSEQAGFRVINEVQDALPDLKVKRLDDLDQLSKHQLVAQHLISPELLRQPASAVLLNDDHSISVMVNEEDHVRIQAMSHDLALLKLFEKASSVDDQLDEALDISFDEDLGYLTTCPTNIGTGMHAGVMLHLPGLSIMKRMNRIAQTINRFGFTIRGIYGEGSQVFGHIYQVSNQLTLGKTESEIIERLIEIVQQIINEELQLRERLARYNHIETIDRVYRSLGILQNCRLLSMEEASYRLSEVKLGIDLGYIELEHFDFNQLMVQIQSPFLIDETDDKSVSERRADVLREQIK</sequence>
<feature type="region of interest" description="Disordered" evidence="8">
    <location>
        <begin position="1"/>
        <end position="20"/>
    </location>
</feature>